<accession>A0A9P0GAA2</accession>
<organism evidence="10 11">
    <name type="scientific">Psylliodes chrysocephalus</name>
    <dbReference type="NCBI Taxonomy" id="3402493"/>
    <lineage>
        <taxon>Eukaryota</taxon>
        <taxon>Metazoa</taxon>
        <taxon>Ecdysozoa</taxon>
        <taxon>Arthropoda</taxon>
        <taxon>Hexapoda</taxon>
        <taxon>Insecta</taxon>
        <taxon>Pterygota</taxon>
        <taxon>Neoptera</taxon>
        <taxon>Endopterygota</taxon>
        <taxon>Coleoptera</taxon>
        <taxon>Polyphaga</taxon>
        <taxon>Cucujiformia</taxon>
        <taxon>Chrysomeloidea</taxon>
        <taxon>Chrysomelidae</taxon>
        <taxon>Galerucinae</taxon>
        <taxon>Alticini</taxon>
        <taxon>Psylliodes</taxon>
    </lineage>
</organism>
<feature type="domain" description="SET" evidence="9">
    <location>
        <begin position="94"/>
        <end position="317"/>
    </location>
</feature>
<dbReference type="SUPFAM" id="SSF81822">
    <property type="entry name" value="RuBisCo LSMT C-terminal, substrate-binding domain"/>
    <property type="match status" value="1"/>
</dbReference>
<protein>
    <recommendedName>
        <fullName evidence="7">protein-histidine N-methyltransferase</fullName>
        <ecNumber evidence="7">2.1.1.85</ecNumber>
    </recommendedName>
</protein>
<evidence type="ECO:0000256" key="2">
    <source>
        <dbReference type="ARBA" id="ARBA00022490"/>
    </source>
</evidence>
<name>A0A9P0GAA2_9CUCU</name>
<keyword evidence="5 7" id="KW-0949">S-adenosyl-L-methionine</keyword>
<gene>
    <name evidence="10" type="ORF">PSYICH_LOCUS4857</name>
</gene>
<dbReference type="PROSITE" id="PS50280">
    <property type="entry name" value="SET"/>
    <property type="match status" value="1"/>
</dbReference>
<dbReference type="AlphaFoldDB" id="A0A9P0GAA2"/>
<evidence type="ECO:0000256" key="6">
    <source>
        <dbReference type="ARBA" id="ARBA00023203"/>
    </source>
</evidence>
<keyword evidence="2" id="KW-0963">Cytoplasm</keyword>
<dbReference type="EMBL" id="OV651827">
    <property type="protein sequence ID" value="CAH1103686.1"/>
    <property type="molecule type" value="Genomic_DNA"/>
</dbReference>
<dbReference type="Gene3D" id="3.90.1410.10">
    <property type="entry name" value="set domain protein methyltransferase, domain 1"/>
    <property type="match status" value="1"/>
</dbReference>
<dbReference type="OrthoDB" id="441812at2759"/>
<proteinExistence type="inferred from homology"/>
<evidence type="ECO:0000256" key="8">
    <source>
        <dbReference type="SAM" id="MobiDB-lite"/>
    </source>
</evidence>
<evidence type="ECO:0000256" key="3">
    <source>
        <dbReference type="ARBA" id="ARBA00022603"/>
    </source>
</evidence>
<comment type="similarity">
    <text evidence="7">Belongs to the class V-like SAM-binding methyltransferase superfamily. SETD3 actin-histidine methyltransferase family.</text>
</comment>
<dbReference type="InterPro" id="IPR025785">
    <property type="entry name" value="SETD3"/>
</dbReference>
<keyword evidence="11" id="KW-1185">Reference proteome</keyword>
<dbReference type="Pfam" id="PF00856">
    <property type="entry name" value="SET"/>
    <property type="match status" value="1"/>
</dbReference>
<dbReference type="InterPro" id="IPR046341">
    <property type="entry name" value="SET_dom_sf"/>
</dbReference>
<dbReference type="InterPro" id="IPR015353">
    <property type="entry name" value="Rubisco_LSMT_subst-bd"/>
</dbReference>
<evidence type="ECO:0000256" key="7">
    <source>
        <dbReference type="PROSITE-ProRule" id="PRU00898"/>
    </source>
</evidence>
<evidence type="ECO:0000313" key="11">
    <source>
        <dbReference type="Proteomes" id="UP001153636"/>
    </source>
</evidence>
<dbReference type="PANTHER" id="PTHR13271:SF47">
    <property type="entry name" value="ACTIN-HISTIDINE N-METHYLTRANSFERASE"/>
    <property type="match status" value="1"/>
</dbReference>
<dbReference type="PROSITE" id="PS51565">
    <property type="entry name" value="SAM_MT85_SETD3"/>
    <property type="match status" value="1"/>
</dbReference>
<comment type="catalytic activity">
    <reaction evidence="7">
        <text>L-histidyl-[protein] + S-adenosyl-L-methionine = N(tele)-methyl-L-histidyl-[protein] + S-adenosyl-L-homocysteine + H(+)</text>
        <dbReference type="Rhea" id="RHEA:19369"/>
        <dbReference type="Rhea" id="RHEA-COMP:9745"/>
        <dbReference type="Rhea" id="RHEA-COMP:11600"/>
        <dbReference type="ChEBI" id="CHEBI:15378"/>
        <dbReference type="ChEBI" id="CHEBI:16367"/>
        <dbReference type="ChEBI" id="CHEBI:29979"/>
        <dbReference type="ChEBI" id="CHEBI:57856"/>
        <dbReference type="ChEBI" id="CHEBI:59789"/>
        <dbReference type="EC" id="2.1.1.85"/>
    </reaction>
</comment>
<dbReference type="InterPro" id="IPR036464">
    <property type="entry name" value="Rubisco_LSMT_subst-bd_sf"/>
</dbReference>
<reference evidence="10" key="1">
    <citation type="submission" date="2022-01" db="EMBL/GenBank/DDBJ databases">
        <authorList>
            <person name="King R."/>
        </authorList>
    </citation>
    <scope>NUCLEOTIDE SEQUENCE</scope>
</reference>
<dbReference type="GO" id="GO:0018064">
    <property type="term" value="F:protein-L-histidine N-tele-methyltransferase activity"/>
    <property type="evidence" value="ECO:0007669"/>
    <property type="project" value="UniProtKB-EC"/>
</dbReference>
<evidence type="ECO:0000256" key="4">
    <source>
        <dbReference type="ARBA" id="ARBA00022679"/>
    </source>
</evidence>
<dbReference type="InterPro" id="IPR050600">
    <property type="entry name" value="SETD3_SETD6_MTase"/>
</dbReference>
<dbReference type="GO" id="GO:0003779">
    <property type="term" value="F:actin binding"/>
    <property type="evidence" value="ECO:0007669"/>
    <property type="project" value="UniProtKB-KW"/>
</dbReference>
<feature type="region of interest" description="Disordered" evidence="8">
    <location>
        <begin position="1"/>
        <end position="20"/>
    </location>
</feature>
<sequence>MGRKGQSGHNKPKKSALSRNRKDINELVDKLLRISTILQQNDLSKSLENQKEISIITGKLRNLQIQPKNKINLDRSAGAATIDKFMNWCEENGAQLKGCKIENIEGFDLGLKVCTEIPPSSLVISVPRKLMLTIEAAKKTELKELIEKDQMLANMTNVALAIFLLFEKFKDESFWTPYINILPSAYTTVLYFNTEELEELKGSPTLEIALKQVKSISRQYAYFYKLFHTSNDPVSLLMREKFTYDEYCWAVSTVMTRQNTIPSEDGEFTVNALIPLWDMCNHTNGQITTDYNPDQKRCECLALKNYQPGEQFFIFYGARTNAELFIHNGFVYEDNIHDGYWVKLGISKSDPLQEKRAELLNKLGMSPTSNFFIKKGPLPIDGGLLAFVRIFNMNEDQLRHWLENDRSDDIQYLECALDTSLEKKSWIFLQARLKLLLAIYKTTLEEDLKLLQEKRLSVNQRLAIRMRTTEKIILKSGIEYVEQYIKQ</sequence>
<dbReference type="PANTHER" id="PTHR13271">
    <property type="entry name" value="UNCHARACTERIZED PUTATIVE METHYLTRANSFERASE"/>
    <property type="match status" value="1"/>
</dbReference>
<dbReference type="InterPro" id="IPR044428">
    <property type="entry name" value="SETD3_SET"/>
</dbReference>
<dbReference type="Gene3D" id="3.90.1420.10">
    <property type="entry name" value="Rubisco LSMT, substrate-binding domain"/>
    <property type="match status" value="1"/>
</dbReference>
<dbReference type="InterPro" id="IPR001214">
    <property type="entry name" value="SET_dom"/>
</dbReference>
<comment type="subcellular location">
    <subcellularLocation>
        <location evidence="1">Cytoplasm</location>
    </subcellularLocation>
</comment>
<evidence type="ECO:0000313" key="10">
    <source>
        <dbReference type="EMBL" id="CAH1103686.1"/>
    </source>
</evidence>
<dbReference type="GO" id="GO:0016279">
    <property type="term" value="F:protein-lysine N-methyltransferase activity"/>
    <property type="evidence" value="ECO:0007669"/>
    <property type="project" value="TreeGrafter"/>
</dbReference>
<keyword evidence="6" id="KW-0009">Actin-binding</keyword>
<dbReference type="SUPFAM" id="SSF82199">
    <property type="entry name" value="SET domain"/>
    <property type="match status" value="1"/>
</dbReference>
<evidence type="ECO:0000256" key="1">
    <source>
        <dbReference type="ARBA" id="ARBA00004496"/>
    </source>
</evidence>
<dbReference type="CDD" id="cd19176">
    <property type="entry name" value="SET_SETD3"/>
    <property type="match status" value="1"/>
</dbReference>
<dbReference type="Pfam" id="PF09273">
    <property type="entry name" value="Rubis-subs-bind"/>
    <property type="match status" value="1"/>
</dbReference>
<dbReference type="GO" id="GO:0005737">
    <property type="term" value="C:cytoplasm"/>
    <property type="evidence" value="ECO:0007669"/>
    <property type="project" value="UniProtKB-SubCell"/>
</dbReference>
<evidence type="ECO:0000259" key="9">
    <source>
        <dbReference type="PROSITE" id="PS50280"/>
    </source>
</evidence>
<evidence type="ECO:0000256" key="5">
    <source>
        <dbReference type="ARBA" id="ARBA00022691"/>
    </source>
</evidence>
<dbReference type="GO" id="GO:0032259">
    <property type="term" value="P:methylation"/>
    <property type="evidence" value="ECO:0007669"/>
    <property type="project" value="UniProtKB-KW"/>
</dbReference>
<dbReference type="Proteomes" id="UP001153636">
    <property type="component" value="Chromosome 15"/>
</dbReference>
<keyword evidence="3 7" id="KW-0489">Methyltransferase</keyword>
<keyword evidence="4 7" id="KW-0808">Transferase</keyword>
<dbReference type="EC" id="2.1.1.85" evidence="7"/>